<reference evidence="5 8" key="1">
    <citation type="submission" date="2018-09" db="EMBL/GenBank/DDBJ databases">
        <title>Roseomonas sp. nov., isolated from feces of Tibetan antelopes in the Qinghai-Tibet plateau, China.</title>
        <authorList>
            <person name="Tian Z."/>
        </authorList>
    </citation>
    <scope>NUCLEOTIDE SEQUENCE [LARGE SCALE GENOMIC DNA]</scope>
    <source>
        <strain evidence="6 7">Z23</strain>
        <strain evidence="5 8">Z24</strain>
    </source>
</reference>
<dbReference type="Proteomes" id="UP000274097">
    <property type="component" value="Unassembled WGS sequence"/>
</dbReference>
<dbReference type="InterPro" id="IPR012786">
    <property type="entry name" value="Protocat_dOase_a"/>
</dbReference>
<evidence type="ECO:0000313" key="6">
    <source>
        <dbReference type="EMBL" id="RMI20461.1"/>
    </source>
</evidence>
<dbReference type="InterPro" id="IPR015889">
    <property type="entry name" value="Intradiol_dOase_core"/>
</dbReference>
<dbReference type="AlphaFoldDB" id="A0A3A9JJC6"/>
<dbReference type="InterPro" id="IPR050770">
    <property type="entry name" value="Intradiol_RC_Dioxygenase"/>
</dbReference>
<proteinExistence type="inferred from homology"/>
<dbReference type="GO" id="GO:0008199">
    <property type="term" value="F:ferric iron binding"/>
    <property type="evidence" value="ECO:0007669"/>
    <property type="project" value="InterPro"/>
</dbReference>
<comment type="caution">
    <text evidence="5">The sequence shown here is derived from an EMBL/GenBank/DDBJ whole genome shotgun (WGS) entry which is preliminary data.</text>
</comment>
<accession>A0A3A9JJC6</accession>
<dbReference type="EMBL" id="RAQU01000069">
    <property type="protein sequence ID" value="RKK03784.1"/>
    <property type="molecule type" value="Genomic_DNA"/>
</dbReference>
<sequence>MTDAATPEAGPAIASASQTAGPYWHLVDFPEWADTTRHFKDALPPGERIVLTGRVTDGSGSPVTDAMVEIWHADPKGEYPDPEGPANEFQGYGRCATDSNGNFRFVTLKPGPVPASGHSRVNALQAPHVALAVFARGLLSHLCTRLYFEGEALNETDPVLQAVEPARRGTLIARQSEPGTWNLDLRLQGEGETVWMAV</sequence>
<dbReference type="EMBL" id="RFLX01000011">
    <property type="protein sequence ID" value="RMI20461.1"/>
    <property type="molecule type" value="Genomic_DNA"/>
</dbReference>
<dbReference type="SUPFAM" id="SSF49482">
    <property type="entry name" value="Aromatic compound dioxygenase"/>
    <property type="match status" value="1"/>
</dbReference>
<dbReference type="Proteomes" id="UP000278036">
    <property type="component" value="Unassembled WGS sequence"/>
</dbReference>
<evidence type="ECO:0000256" key="1">
    <source>
        <dbReference type="ARBA" id="ARBA00007825"/>
    </source>
</evidence>
<dbReference type="PROSITE" id="PS00083">
    <property type="entry name" value="INTRADIOL_DIOXYGENAS"/>
    <property type="match status" value="1"/>
</dbReference>
<dbReference type="InterPro" id="IPR000627">
    <property type="entry name" value="Intradiol_dOase_C"/>
</dbReference>
<dbReference type="PANTHER" id="PTHR33711">
    <property type="entry name" value="DIOXYGENASE, PUTATIVE (AFU_ORTHOLOGUE AFUA_2G02910)-RELATED"/>
    <property type="match status" value="1"/>
</dbReference>
<name>A0A3A9JJC6_9PROT</name>
<dbReference type="GO" id="GO:0018578">
    <property type="term" value="F:protocatechuate 3,4-dioxygenase activity"/>
    <property type="evidence" value="ECO:0007669"/>
    <property type="project" value="UniProtKB-EC"/>
</dbReference>
<keyword evidence="2 5" id="KW-0223">Dioxygenase</keyword>
<dbReference type="InParanoid" id="A0A3A9JJC6"/>
<evidence type="ECO:0000256" key="2">
    <source>
        <dbReference type="ARBA" id="ARBA00022964"/>
    </source>
</evidence>
<evidence type="ECO:0000259" key="4">
    <source>
        <dbReference type="PROSITE" id="PS00083"/>
    </source>
</evidence>
<keyword evidence="7" id="KW-1185">Reference proteome</keyword>
<dbReference type="EC" id="1.13.11.3" evidence="5"/>
<organism evidence="5 8">
    <name type="scientific">Teichococcus wenyumeiae</name>
    <dbReference type="NCBI Taxonomy" id="2478470"/>
    <lineage>
        <taxon>Bacteria</taxon>
        <taxon>Pseudomonadati</taxon>
        <taxon>Pseudomonadota</taxon>
        <taxon>Alphaproteobacteria</taxon>
        <taxon>Acetobacterales</taxon>
        <taxon>Roseomonadaceae</taxon>
        <taxon>Roseomonas</taxon>
    </lineage>
</organism>
<evidence type="ECO:0000313" key="7">
    <source>
        <dbReference type="Proteomes" id="UP000274097"/>
    </source>
</evidence>
<gene>
    <name evidence="5" type="primary">pcaG</name>
    <name evidence="5" type="ORF">D6Z83_12790</name>
    <name evidence="6" type="ORF">EBE87_15040</name>
</gene>
<dbReference type="Pfam" id="PF00775">
    <property type="entry name" value="Dioxygenase_C"/>
    <property type="match status" value="1"/>
</dbReference>
<comment type="similarity">
    <text evidence="1">Belongs to the intradiol ring-cleavage dioxygenase family.</text>
</comment>
<feature type="domain" description="Intradiol ring-cleavage dioxygenases" evidence="4">
    <location>
        <begin position="51"/>
        <end position="79"/>
    </location>
</feature>
<evidence type="ECO:0000256" key="3">
    <source>
        <dbReference type="ARBA" id="ARBA00023002"/>
    </source>
</evidence>
<dbReference type="OrthoDB" id="9805815at2"/>
<protein>
    <submittedName>
        <fullName evidence="5">Protocatechuate 3,4-dioxygenase subunit alpha</fullName>
        <ecNumber evidence="5">1.13.11.3</ecNumber>
    </submittedName>
</protein>
<dbReference type="RefSeq" id="WP_120638689.1">
    <property type="nucleotide sequence ID" value="NZ_RAQU01000069.1"/>
</dbReference>
<evidence type="ECO:0000313" key="8">
    <source>
        <dbReference type="Proteomes" id="UP000278036"/>
    </source>
</evidence>
<dbReference type="PANTHER" id="PTHR33711:SF9">
    <property type="entry name" value="PROTOCATECHUATE 3,4-DIOXYGENASE ALPHA CHAIN"/>
    <property type="match status" value="1"/>
</dbReference>
<evidence type="ECO:0000313" key="5">
    <source>
        <dbReference type="EMBL" id="RKK03784.1"/>
    </source>
</evidence>
<dbReference type="NCBIfam" id="TIGR02423">
    <property type="entry name" value="protocat_alph"/>
    <property type="match status" value="1"/>
</dbReference>
<keyword evidence="3 5" id="KW-0560">Oxidoreductase</keyword>
<dbReference type="Gene3D" id="2.60.130.10">
    <property type="entry name" value="Aromatic compound dioxygenase"/>
    <property type="match status" value="1"/>
</dbReference>